<dbReference type="EMBL" id="GALA01001373">
    <property type="protein sequence ID" value="JAA93479.1"/>
    <property type="molecule type" value="mRNA"/>
</dbReference>
<evidence type="ECO:0000256" key="1">
    <source>
        <dbReference type="SAM" id="MobiDB-lite"/>
    </source>
</evidence>
<feature type="compositionally biased region" description="Basic and acidic residues" evidence="1">
    <location>
        <begin position="98"/>
        <end position="120"/>
    </location>
</feature>
<organism evidence="3">
    <name type="scientific">Psorophora albipes</name>
    <dbReference type="NCBI Taxonomy" id="869069"/>
    <lineage>
        <taxon>Eukaryota</taxon>
        <taxon>Metazoa</taxon>
        <taxon>Ecdysozoa</taxon>
        <taxon>Arthropoda</taxon>
        <taxon>Hexapoda</taxon>
        <taxon>Insecta</taxon>
        <taxon>Pterygota</taxon>
        <taxon>Neoptera</taxon>
        <taxon>Endopterygota</taxon>
        <taxon>Diptera</taxon>
        <taxon>Nematocera</taxon>
        <taxon>Culicoidea</taxon>
        <taxon>Culicidae</taxon>
        <taxon>Culicinae</taxon>
        <taxon>Aedini</taxon>
        <taxon>Psorophora</taxon>
    </lineage>
</organism>
<evidence type="ECO:0000256" key="2">
    <source>
        <dbReference type="SAM" id="SignalP"/>
    </source>
</evidence>
<feature type="non-terminal residue" evidence="3">
    <location>
        <position position="1"/>
    </location>
</feature>
<keyword evidence="2" id="KW-0732">Signal</keyword>
<feature type="signal peptide" evidence="2">
    <location>
        <begin position="1"/>
        <end position="30"/>
    </location>
</feature>
<feature type="region of interest" description="Disordered" evidence="1">
    <location>
        <begin position="97"/>
        <end position="131"/>
    </location>
</feature>
<dbReference type="AlphaFoldDB" id="T1D364"/>
<proteinExistence type="evidence at transcript level"/>
<sequence>GPSSAVVVLVAAPLLLLATLIVGPIEQSHGAPLGTIIDGPLTKGTDPRKTDTTVVHLIYYLSYLIDHLIRHYVPNWAMTSPSDASDYFDKALVQGTVDEPKGDGKPDVFKPKPDKAEKSVHVVHTISRSKK</sequence>
<reference evidence="3" key="1">
    <citation type="journal article" date="2013" name="BMC Genomics">
        <title>A deep insight into the sialotranscriptome of the mosquito, Psorophora albipes.</title>
        <authorList>
            <person name="Chagas A.C."/>
            <person name="Calvo E."/>
            <person name="Rios-Velasquez C.M."/>
            <person name="Pessoa F.A."/>
            <person name="Medeiros J.F."/>
            <person name="Ribeiro J.M."/>
        </authorList>
    </citation>
    <scope>NUCLEOTIDE SEQUENCE</scope>
</reference>
<evidence type="ECO:0000313" key="3">
    <source>
        <dbReference type="EMBL" id="JAA93479.1"/>
    </source>
</evidence>
<protein>
    <submittedName>
        <fullName evidence="3">Putative basic tail-containing salivary secreted peptide</fullName>
    </submittedName>
</protein>
<accession>T1D364</accession>
<name>T1D364_9DIPT</name>
<feature type="chain" id="PRO_5004574197" evidence="2">
    <location>
        <begin position="31"/>
        <end position="131"/>
    </location>
</feature>